<accession>A0A8S1D5T6</accession>
<dbReference type="EMBL" id="CADEPI010000147">
    <property type="protein sequence ID" value="CAB3377536.1"/>
    <property type="molecule type" value="Genomic_DNA"/>
</dbReference>
<proteinExistence type="predicted"/>
<dbReference type="AlphaFoldDB" id="A0A8S1D5T6"/>
<name>A0A8S1D5T6_9INSE</name>
<sequence length="230" mass="25183">MHSLTKCQSRPTFANSNTYCTKSVKMRHFGVFVIFALFISSPVMSQGNNTNNATNTTSVEAKSLEDKKSGLAFLSQVLSLKSNNSQSATSVLNGAGTTLSADDDPDKIAPFDLLSDAEKRSQFITELSTPGSSGSYATSNSYQQYGKVITYAISLSYAPLQPATTTTTTTAKLEAPQEQPEQGDKAKKWDPAANQHWAPNAWNGHSYYYPYYYIPGKPSFYFPPVDGHRK</sequence>
<comment type="caution">
    <text evidence="2">The sequence shown here is derived from an EMBL/GenBank/DDBJ whole genome shotgun (WGS) entry which is preliminary data.</text>
</comment>
<evidence type="ECO:0000313" key="3">
    <source>
        <dbReference type="Proteomes" id="UP000494165"/>
    </source>
</evidence>
<keyword evidence="3" id="KW-1185">Reference proteome</keyword>
<gene>
    <name evidence="2" type="ORF">CLODIP_2_CD01357</name>
</gene>
<evidence type="ECO:0000313" key="2">
    <source>
        <dbReference type="EMBL" id="CAB3377536.1"/>
    </source>
</evidence>
<dbReference type="OrthoDB" id="10654103at2759"/>
<feature type="region of interest" description="Disordered" evidence="1">
    <location>
        <begin position="171"/>
        <end position="191"/>
    </location>
</feature>
<organism evidence="2 3">
    <name type="scientific">Cloeon dipterum</name>
    <dbReference type="NCBI Taxonomy" id="197152"/>
    <lineage>
        <taxon>Eukaryota</taxon>
        <taxon>Metazoa</taxon>
        <taxon>Ecdysozoa</taxon>
        <taxon>Arthropoda</taxon>
        <taxon>Hexapoda</taxon>
        <taxon>Insecta</taxon>
        <taxon>Pterygota</taxon>
        <taxon>Palaeoptera</taxon>
        <taxon>Ephemeroptera</taxon>
        <taxon>Pisciforma</taxon>
        <taxon>Baetidae</taxon>
        <taxon>Cloeon</taxon>
    </lineage>
</organism>
<protein>
    <submittedName>
        <fullName evidence="2">Uncharacterized protein</fullName>
    </submittedName>
</protein>
<reference evidence="2 3" key="1">
    <citation type="submission" date="2020-04" db="EMBL/GenBank/DDBJ databases">
        <authorList>
            <person name="Alioto T."/>
            <person name="Alioto T."/>
            <person name="Gomez Garrido J."/>
        </authorList>
    </citation>
    <scope>NUCLEOTIDE SEQUENCE [LARGE SCALE GENOMIC DNA]</scope>
</reference>
<dbReference type="Proteomes" id="UP000494165">
    <property type="component" value="Unassembled WGS sequence"/>
</dbReference>
<evidence type="ECO:0000256" key="1">
    <source>
        <dbReference type="SAM" id="MobiDB-lite"/>
    </source>
</evidence>